<evidence type="ECO:0000313" key="2">
    <source>
        <dbReference type="Proteomes" id="UP000326912"/>
    </source>
</evidence>
<name>A0A5J4KLF1_9CHLR</name>
<dbReference type="EMBL" id="BKZW01000002">
    <property type="protein sequence ID" value="GER90538.1"/>
    <property type="molecule type" value="Genomic_DNA"/>
</dbReference>
<reference evidence="1 2" key="1">
    <citation type="submission" date="2019-10" db="EMBL/GenBank/DDBJ databases">
        <title>Dictyobacter vulcani sp. nov., within the class Ktedonobacteria, isolated from soil of volcanic Mt. Zao.</title>
        <authorList>
            <person name="Zheng Y."/>
            <person name="Wang C.M."/>
            <person name="Sakai Y."/>
            <person name="Abe K."/>
            <person name="Yokota A."/>
            <person name="Yabe S."/>
        </authorList>
    </citation>
    <scope>NUCLEOTIDE SEQUENCE [LARGE SCALE GENOMIC DNA]</scope>
    <source>
        <strain evidence="1 2">W12</strain>
    </source>
</reference>
<keyword evidence="2" id="KW-1185">Reference proteome</keyword>
<evidence type="ECO:0000313" key="1">
    <source>
        <dbReference type="EMBL" id="GER90538.1"/>
    </source>
</evidence>
<comment type="caution">
    <text evidence="1">The sequence shown here is derived from an EMBL/GenBank/DDBJ whole genome shotgun (WGS) entry which is preliminary data.</text>
</comment>
<gene>
    <name evidence="1" type="ORF">KDW_47000</name>
</gene>
<organism evidence="1 2">
    <name type="scientific">Dictyobacter vulcani</name>
    <dbReference type="NCBI Taxonomy" id="2607529"/>
    <lineage>
        <taxon>Bacteria</taxon>
        <taxon>Bacillati</taxon>
        <taxon>Chloroflexota</taxon>
        <taxon>Ktedonobacteria</taxon>
        <taxon>Ktedonobacterales</taxon>
        <taxon>Dictyobacteraceae</taxon>
        <taxon>Dictyobacter</taxon>
    </lineage>
</organism>
<sequence>MTSKHGVRGGGATKALQRKILALKAATHSAYDQATTSHTSCPAVFCYNKKASHPYKYKYFNDTKEYTFYAT</sequence>
<protein>
    <submittedName>
        <fullName evidence="1">Uncharacterized protein</fullName>
    </submittedName>
</protein>
<dbReference type="AlphaFoldDB" id="A0A5J4KLF1"/>
<accession>A0A5J4KLF1</accession>
<dbReference type="Proteomes" id="UP000326912">
    <property type="component" value="Unassembled WGS sequence"/>
</dbReference>
<proteinExistence type="predicted"/>